<name>A0A2P6TXF9_CHLSO</name>
<dbReference type="Gene3D" id="6.10.140.1230">
    <property type="match status" value="1"/>
</dbReference>
<dbReference type="OrthoDB" id="5594417at2759"/>
<evidence type="ECO:0000256" key="2">
    <source>
        <dbReference type="SAM" id="MobiDB-lite"/>
    </source>
</evidence>
<dbReference type="PANTHER" id="PTHR10476">
    <property type="entry name" value="CHARGED MULTIVESICULAR BODY PROTEIN"/>
    <property type="match status" value="1"/>
</dbReference>
<dbReference type="AlphaFoldDB" id="A0A2P6TXF9"/>
<feature type="compositionally biased region" description="Low complexity" evidence="2">
    <location>
        <begin position="191"/>
        <end position="207"/>
    </location>
</feature>
<feature type="coiled-coil region" evidence="1">
    <location>
        <begin position="13"/>
        <end position="54"/>
    </location>
</feature>
<protein>
    <submittedName>
        <fullName evidence="3">Vacuolar sorting-associated 2-like protein 1-like</fullName>
    </submittedName>
</protein>
<sequence length="232" mass="25317">MASWLFGKKKTPAELLRENKRMLDRAIRELDRERMGLQNQEKKLIQEIKKMAKEGQMDAVKVMAKSLVRNRHAVNKLFQLKSQLQAVSLRIATLKSTHAMGEAMAGATKAMTAMNRRMNLPAVAKIMREFEKQNERMEMTSEMMGDAVDGVFEEGGEEEETDELVGQVLDEIGINLNASLVSAPGQKVAAAAPAAAAAQPVAQPMGAAEGGGGTAPGLDDDLQARLDRLRKS</sequence>
<dbReference type="Proteomes" id="UP000239899">
    <property type="component" value="Unassembled WGS sequence"/>
</dbReference>
<dbReference type="InterPro" id="IPR005024">
    <property type="entry name" value="Snf7_fam"/>
</dbReference>
<feature type="region of interest" description="Disordered" evidence="2">
    <location>
        <begin position="191"/>
        <end position="232"/>
    </location>
</feature>
<dbReference type="Pfam" id="PF03357">
    <property type="entry name" value="Snf7"/>
    <property type="match status" value="1"/>
</dbReference>
<dbReference type="GO" id="GO:0007034">
    <property type="term" value="P:vacuolar transport"/>
    <property type="evidence" value="ECO:0007669"/>
    <property type="project" value="InterPro"/>
</dbReference>
<evidence type="ECO:0000256" key="1">
    <source>
        <dbReference type="SAM" id="Coils"/>
    </source>
</evidence>
<feature type="compositionally biased region" description="Basic and acidic residues" evidence="2">
    <location>
        <begin position="222"/>
        <end position="232"/>
    </location>
</feature>
<dbReference type="STRING" id="3076.A0A2P6TXF9"/>
<reference evidence="3 4" key="1">
    <citation type="journal article" date="2018" name="Plant J.">
        <title>Genome sequences of Chlorella sorokiniana UTEX 1602 and Micractinium conductrix SAG 241.80: implications to maltose excretion by a green alga.</title>
        <authorList>
            <person name="Arriola M.B."/>
            <person name="Velmurugan N."/>
            <person name="Zhang Y."/>
            <person name="Plunkett M.H."/>
            <person name="Hondzo H."/>
            <person name="Barney B.M."/>
        </authorList>
    </citation>
    <scope>NUCLEOTIDE SEQUENCE [LARGE SCALE GENOMIC DNA]</scope>
    <source>
        <strain evidence="4">UTEX 1602</strain>
    </source>
</reference>
<evidence type="ECO:0000313" key="4">
    <source>
        <dbReference type="Proteomes" id="UP000239899"/>
    </source>
</evidence>
<organism evidence="3 4">
    <name type="scientific">Chlorella sorokiniana</name>
    <name type="common">Freshwater green alga</name>
    <dbReference type="NCBI Taxonomy" id="3076"/>
    <lineage>
        <taxon>Eukaryota</taxon>
        <taxon>Viridiplantae</taxon>
        <taxon>Chlorophyta</taxon>
        <taxon>core chlorophytes</taxon>
        <taxon>Trebouxiophyceae</taxon>
        <taxon>Chlorellales</taxon>
        <taxon>Chlorellaceae</taxon>
        <taxon>Chlorella clade</taxon>
        <taxon>Chlorella</taxon>
    </lineage>
</organism>
<accession>A0A2P6TXF9</accession>
<keyword evidence="4" id="KW-1185">Reference proteome</keyword>
<dbReference type="EMBL" id="LHPG02000004">
    <property type="protein sequence ID" value="PRW58749.1"/>
    <property type="molecule type" value="Genomic_DNA"/>
</dbReference>
<evidence type="ECO:0000313" key="3">
    <source>
        <dbReference type="EMBL" id="PRW58749.1"/>
    </source>
</evidence>
<proteinExistence type="predicted"/>
<gene>
    <name evidence="3" type="ORF">C2E21_2438</name>
</gene>
<keyword evidence="1" id="KW-0175">Coiled coil</keyword>
<comment type="caution">
    <text evidence="3">The sequence shown here is derived from an EMBL/GenBank/DDBJ whole genome shotgun (WGS) entry which is preliminary data.</text>
</comment>